<protein>
    <recommendedName>
        <fullName evidence="7">Geranylgeranyl diphosphate synthase</fullName>
    </recommendedName>
</protein>
<name>A0A8X7VR43_BRACI</name>
<reference evidence="5 6" key="1">
    <citation type="submission" date="2020-02" db="EMBL/GenBank/DDBJ databases">
        <authorList>
            <person name="Ma Q."/>
            <person name="Huang Y."/>
            <person name="Song X."/>
            <person name="Pei D."/>
        </authorList>
    </citation>
    <scope>NUCLEOTIDE SEQUENCE [LARGE SCALE GENOMIC DNA]</scope>
    <source>
        <strain evidence="5">Sxm20200214</strain>
        <tissue evidence="5">Leaf</tissue>
    </source>
</reference>
<comment type="caution">
    <text evidence="5">The sequence shown here is derived from an EMBL/GenBank/DDBJ whole genome shotgun (WGS) entry which is preliminary data.</text>
</comment>
<dbReference type="PANTHER" id="PTHR43281:SF22">
    <property type="entry name" value="GERANYLGERANYL PYROPHOSPHATE SYNTHASE 6, MITOCHONDRIAL"/>
    <property type="match status" value="1"/>
</dbReference>
<evidence type="ECO:0000256" key="4">
    <source>
        <dbReference type="ARBA" id="ARBA00022842"/>
    </source>
</evidence>
<dbReference type="Pfam" id="PF00348">
    <property type="entry name" value="polyprenyl_synt"/>
    <property type="match status" value="1"/>
</dbReference>
<gene>
    <name evidence="5" type="ORF">Bca52824_019086</name>
</gene>
<dbReference type="GO" id="GO:0008299">
    <property type="term" value="P:isoprenoid biosynthetic process"/>
    <property type="evidence" value="ECO:0007669"/>
    <property type="project" value="InterPro"/>
</dbReference>
<evidence type="ECO:0000313" key="6">
    <source>
        <dbReference type="Proteomes" id="UP000886595"/>
    </source>
</evidence>
<dbReference type="InterPro" id="IPR000092">
    <property type="entry name" value="Polyprenyl_synt"/>
</dbReference>
<comment type="cofactor">
    <cofactor evidence="1">
        <name>Mg(2+)</name>
        <dbReference type="ChEBI" id="CHEBI:18420"/>
    </cofactor>
</comment>
<dbReference type="GO" id="GO:0046872">
    <property type="term" value="F:metal ion binding"/>
    <property type="evidence" value="ECO:0007669"/>
    <property type="project" value="UniProtKB-KW"/>
</dbReference>
<proteinExistence type="inferred from homology"/>
<dbReference type="OrthoDB" id="6921389at2759"/>
<dbReference type="PANTHER" id="PTHR43281">
    <property type="entry name" value="FARNESYL DIPHOSPHATE SYNTHASE"/>
    <property type="match status" value="1"/>
</dbReference>
<keyword evidence="3" id="KW-0479">Metal-binding</keyword>
<dbReference type="Proteomes" id="UP000886595">
    <property type="component" value="Unassembled WGS sequence"/>
</dbReference>
<dbReference type="GO" id="GO:0004311">
    <property type="term" value="F:geranylgeranyl diphosphate synthase activity"/>
    <property type="evidence" value="ECO:0007669"/>
    <property type="project" value="TreeGrafter"/>
</dbReference>
<evidence type="ECO:0000256" key="3">
    <source>
        <dbReference type="ARBA" id="ARBA00022723"/>
    </source>
</evidence>
<evidence type="ECO:0000256" key="1">
    <source>
        <dbReference type="ARBA" id="ARBA00001946"/>
    </source>
</evidence>
<dbReference type="AlphaFoldDB" id="A0A8X7VR43"/>
<evidence type="ECO:0000313" key="5">
    <source>
        <dbReference type="EMBL" id="KAG2315964.1"/>
    </source>
</evidence>
<accession>A0A8X7VR43</accession>
<evidence type="ECO:0008006" key="7">
    <source>
        <dbReference type="Google" id="ProtNLM"/>
    </source>
</evidence>
<sequence>MFEVVDDVVDVTKSSEELGKTAGKDVMAGKLTYPKVMGVEKSREYAERLNREAREHLRGFDTHKAAPLLFLADYIVNRQN</sequence>
<dbReference type="Gene3D" id="1.10.600.10">
    <property type="entry name" value="Farnesyl Diphosphate Synthase"/>
    <property type="match status" value="1"/>
</dbReference>
<organism evidence="5 6">
    <name type="scientific">Brassica carinata</name>
    <name type="common">Ethiopian mustard</name>
    <name type="synonym">Abyssinian cabbage</name>
    <dbReference type="NCBI Taxonomy" id="52824"/>
    <lineage>
        <taxon>Eukaryota</taxon>
        <taxon>Viridiplantae</taxon>
        <taxon>Streptophyta</taxon>
        <taxon>Embryophyta</taxon>
        <taxon>Tracheophyta</taxon>
        <taxon>Spermatophyta</taxon>
        <taxon>Magnoliopsida</taxon>
        <taxon>eudicotyledons</taxon>
        <taxon>Gunneridae</taxon>
        <taxon>Pentapetalae</taxon>
        <taxon>rosids</taxon>
        <taxon>malvids</taxon>
        <taxon>Brassicales</taxon>
        <taxon>Brassicaceae</taxon>
        <taxon>Brassiceae</taxon>
        <taxon>Brassica</taxon>
    </lineage>
</organism>
<dbReference type="SUPFAM" id="SSF48576">
    <property type="entry name" value="Terpenoid synthases"/>
    <property type="match status" value="1"/>
</dbReference>
<keyword evidence="4" id="KW-0460">Magnesium</keyword>
<keyword evidence="6" id="KW-1185">Reference proteome</keyword>
<comment type="similarity">
    <text evidence="2">Belongs to the FPP/GGPP synthase family.</text>
</comment>
<dbReference type="InterPro" id="IPR008949">
    <property type="entry name" value="Isoprenoid_synthase_dom_sf"/>
</dbReference>
<evidence type="ECO:0000256" key="2">
    <source>
        <dbReference type="ARBA" id="ARBA00006706"/>
    </source>
</evidence>
<dbReference type="EMBL" id="JAAMPC010000004">
    <property type="protein sequence ID" value="KAG2315964.1"/>
    <property type="molecule type" value="Genomic_DNA"/>
</dbReference>